<dbReference type="Gene3D" id="1.10.10.900">
    <property type="entry name" value="SBDS protein C-terminal domain, subdomain 1"/>
    <property type="match status" value="1"/>
</dbReference>
<keyword evidence="14" id="KW-1185">Reference proteome</keyword>
<dbReference type="EMBL" id="GBYB01007393">
    <property type="protein sequence ID" value="JAG77160.1"/>
    <property type="molecule type" value="Transcribed_RNA"/>
</dbReference>
<comment type="function">
    <text evidence="8">Required for the assembly of mature ribosomes and ribosome biogenesis. Together with EFL1, triggers the GTP-dependent release of EIF6 from 60S pre-ribosomes in the cytoplasm, thereby activating ribosomes for translation competence by allowing 80S ribosome assembly and facilitating EIF6 recycling to the nucleus, where it is required for 60S rRNA processing and nuclear export. Required for normal levels of protein synthesis. May play a role in cellular stress resistance. May play a role in cellular response to DNA damage. May play a role in cell proliferation.</text>
</comment>
<dbReference type="PANTHER" id="PTHR10927:SF1">
    <property type="entry name" value="RIBOSOME MATURATION PROTEIN SBDS"/>
    <property type="match status" value="1"/>
</dbReference>
<dbReference type="PANTHER" id="PTHR10927">
    <property type="entry name" value="RIBOSOME MATURATION PROTEIN SBDS"/>
    <property type="match status" value="1"/>
</dbReference>
<dbReference type="OrthoDB" id="10253092at2759"/>
<evidence type="ECO:0000256" key="3">
    <source>
        <dbReference type="ARBA" id="ARBA00007433"/>
    </source>
</evidence>
<dbReference type="InterPro" id="IPR046928">
    <property type="entry name" value="SDO1/SBDS_C"/>
</dbReference>
<keyword evidence="7" id="KW-0539">Nucleus</keyword>
<dbReference type="CTD" id="51119"/>
<evidence type="ECO:0000313" key="14">
    <source>
        <dbReference type="Proteomes" id="UP000694866"/>
    </source>
</evidence>
<dbReference type="InterPro" id="IPR018978">
    <property type="entry name" value="SDO1/SBDS_central"/>
</dbReference>
<dbReference type="KEGG" id="fas:105263002"/>
<gene>
    <name evidence="13 15" type="primary">Sbds</name>
    <name evidence="13" type="ORF">g.25650</name>
</gene>
<accession>A0A9R1SU89</accession>
<dbReference type="InterPro" id="IPR039100">
    <property type="entry name" value="Sdo1/SBDS-like"/>
</dbReference>
<evidence type="ECO:0000256" key="9">
    <source>
        <dbReference type="ARBA" id="ARBA00049708"/>
    </source>
</evidence>
<evidence type="ECO:0000256" key="4">
    <source>
        <dbReference type="ARBA" id="ARBA00014814"/>
    </source>
</evidence>
<dbReference type="GeneID" id="105263002"/>
<reference evidence="15" key="2">
    <citation type="submission" date="2025-04" db="UniProtKB">
        <authorList>
            <consortium name="RefSeq"/>
        </authorList>
    </citation>
    <scope>IDENTIFICATION</scope>
    <source>
        <strain evidence="15">USDA-PBARC FA_bdor</strain>
        <tissue evidence="15">Whole organism</tissue>
    </source>
</reference>
<dbReference type="InterPro" id="IPR002140">
    <property type="entry name" value="Sdo1/SBDS"/>
</dbReference>
<dbReference type="Pfam" id="PF01172">
    <property type="entry name" value="SBDS_N"/>
    <property type="match status" value="1"/>
</dbReference>
<keyword evidence="5" id="KW-0963">Cytoplasm</keyword>
<dbReference type="GO" id="GO:0005634">
    <property type="term" value="C:nucleus"/>
    <property type="evidence" value="ECO:0007669"/>
    <property type="project" value="UniProtKB-SubCell"/>
</dbReference>
<dbReference type="NCBIfam" id="TIGR00291">
    <property type="entry name" value="RNA_SBDS"/>
    <property type="match status" value="1"/>
</dbReference>
<evidence type="ECO:0000259" key="10">
    <source>
        <dbReference type="Pfam" id="PF01172"/>
    </source>
</evidence>
<organism evidence="13">
    <name type="scientific">Fopius arisanus</name>
    <dbReference type="NCBI Taxonomy" id="64838"/>
    <lineage>
        <taxon>Eukaryota</taxon>
        <taxon>Metazoa</taxon>
        <taxon>Ecdysozoa</taxon>
        <taxon>Arthropoda</taxon>
        <taxon>Hexapoda</taxon>
        <taxon>Insecta</taxon>
        <taxon>Pterygota</taxon>
        <taxon>Neoptera</taxon>
        <taxon>Endopterygota</taxon>
        <taxon>Hymenoptera</taxon>
        <taxon>Apocrita</taxon>
        <taxon>Ichneumonoidea</taxon>
        <taxon>Braconidae</taxon>
        <taxon>Opiinae</taxon>
        <taxon>Fopius</taxon>
    </lineage>
</organism>
<protein>
    <recommendedName>
        <fullName evidence="4">Ribosome maturation protein SBDS</fullName>
    </recommendedName>
</protein>
<evidence type="ECO:0000259" key="11">
    <source>
        <dbReference type="Pfam" id="PF09377"/>
    </source>
</evidence>
<comment type="similarity">
    <text evidence="3">Belongs to the SDO1/SBDS family.</text>
</comment>
<evidence type="ECO:0000313" key="13">
    <source>
        <dbReference type="EMBL" id="JAG77160.1"/>
    </source>
</evidence>
<sequence>MSKLFTPINQIRLTNVAVVRMKKQGKRFEIACYRNKVVSWRNKLEKDIDEVLQTHTVFTNVSKGQMSKKEDLLKAFGTDNQTEICKEILSKGELQVSDKERHSALDSMFKDIATTVADKCVNPDSKRPYPVSMIEKAMKDVHFSVKPHRNAKQQALEVIPQLKSVMPLERAQMRLRVVISGKEARKLRDKIVKMTTSVESENWAEGTLDLTCLIDPGNYRKIDELIRSETRGTGILELVNLKEVTEGEELLE</sequence>
<dbReference type="SUPFAM" id="SSF109728">
    <property type="entry name" value="Hypothetical protein AF0491, middle domain"/>
    <property type="match status" value="1"/>
</dbReference>
<evidence type="ECO:0000256" key="7">
    <source>
        <dbReference type="ARBA" id="ARBA00023242"/>
    </source>
</evidence>
<evidence type="ECO:0000256" key="5">
    <source>
        <dbReference type="ARBA" id="ARBA00022490"/>
    </source>
</evidence>
<dbReference type="FunFam" id="3.30.1250.10:FF:000001">
    <property type="entry name" value="SBDS, ribosome maturation factor"/>
    <property type="match status" value="1"/>
</dbReference>
<evidence type="ECO:0000259" key="12">
    <source>
        <dbReference type="Pfam" id="PF20268"/>
    </source>
</evidence>
<evidence type="ECO:0000256" key="1">
    <source>
        <dbReference type="ARBA" id="ARBA00004123"/>
    </source>
</evidence>
<dbReference type="Proteomes" id="UP000694866">
    <property type="component" value="Unplaced"/>
</dbReference>
<comment type="subcellular location">
    <subcellularLocation>
        <location evidence="2">Cytoplasm</location>
    </subcellularLocation>
    <subcellularLocation>
        <location evidence="1">Nucleus</location>
    </subcellularLocation>
</comment>
<dbReference type="Gene3D" id="3.30.70.240">
    <property type="match status" value="1"/>
</dbReference>
<dbReference type="SUPFAM" id="SSF89895">
    <property type="entry name" value="FYSH domain"/>
    <property type="match status" value="1"/>
</dbReference>
<dbReference type="AlphaFoldDB" id="A0A0C9Q0K3"/>
<feature type="domain" description="Ribosome maturation protein SDO1/SBDS central" evidence="11">
    <location>
        <begin position="110"/>
        <end position="171"/>
    </location>
</feature>
<dbReference type="Pfam" id="PF20268">
    <property type="entry name" value="SBDS_C"/>
    <property type="match status" value="1"/>
</dbReference>
<dbReference type="PROSITE" id="PS01267">
    <property type="entry name" value="UPF0023"/>
    <property type="match status" value="1"/>
</dbReference>
<feature type="domain" description="Ribosome maturation protein SDO1/SBDS C-terminal" evidence="12">
    <location>
        <begin position="173"/>
        <end position="240"/>
    </location>
</feature>
<evidence type="ECO:0000256" key="6">
    <source>
        <dbReference type="ARBA" id="ARBA00022517"/>
    </source>
</evidence>
<proteinExistence type="inferred from homology"/>
<name>A0A0C9Q0K3_9HYME</name>
<dbReference type="Pfam" id="PF09377">
    <property type="entry name" value="SBDS_domain_II"/>
    <property type="match status" value="1"/>
</dbReference>
<evidence type="ECO:0000313" key="15">
    <source>
        <dbReference type="RefSeq" id="XP_011297246.1"/>
    </source>
</evidence>
<evidence type="ECO:0000256" key="8">
    <source>
        <dbReference type="ARBA" id="ARBA00025433"/>
    </source>
</evidence>
<accession>A0A0C9Q0K3</accession>
<dbReference type="InterPro" id="IPR018023">
    <property type="entry name" value="Ribosome_mat_SBDS_CS"/>
</dbReference>
<comment type="subunit">
    <text evidence="9">Associates with the 60S ribosomal subunit.</text>
</comment>
<feature type="domain" description="Ribosome maturation protein SDO1/SBDS N-terminal" evidence="10">
    <location>
        <begin position="15"/>
        <end position="101"/>
    </location>
</feature>
<dbReference type="Gene3D" id="3.30.1250.10">
    <property type="entry name" value="Ribosome maturation protein SBDS, N-terminal domain"/>
    <property type="match status" value="1"/>
</dbReference>
<dbReference type="FunFam" id="1.10.10.900:FF:000001">
    <property type="entry name" value="SBDS, ribosome maturation factor"/>
    <property type="match status" value="1"/>
</dbReference>
<dbReference type="InterPro" id="IPR036786">
    <property type="entry name" value="Ribosome_mat_SBDS_N_sf"/>
</dbReference>
<dbReference type="GO" id="GO:0005737">
    <property type="term" value="C:cytoplasm"/>
    <property type="evidence" value="ECO:0007669"/>
    <property type="project" value="UniProtKB-SubCell"/>
</dbReference>
<reference evidence="13" key="1">
    <citation type="submission" date="2015-01" db="EMBL/GenBank/DDBJ databases">
        <title>Transcriptome Assembly of Fopius arisanus.</title>
        <authorList>
            <person name="Geib S."/>
        </authorList>
    </citation>
    <scope>NUCLEOTIDE SEQUENCE</scope>
</reference>
<evidence type="ECO:0000256" key="2">
    <source>
        <dbReference type="ARBA" id="ARBA00004496"/>
    </source>
</evidence>
<keyword evidence="6" id="KW-0690">Ribosome biogenesis</keyword>
<dbReference type="InterPro" id="IPR019783">
    <property type="entry name" value="SDO1/SBDS_N"/>
</dbReference>
<dbReference type="RefSeq" id="XP_011297246.1">
    <property type="nucleotide sequence ID" value="XM_011298944.1"/>
</dbReference>
<dbReference type="InterPro" id="IPR037188">
    <property type="entry name" value="Sdo1/SBDS_central_sf"/>
</dbReference>
<dbReference type="GO" id="GO:0042256">
    <property type="term" value="P:cytosolic ribosome assembly"/>
    <property type="evidence" value="ECO:0007669"/>
    <property type="project" value="InterPro"/>
</dbReference>